<accession>A0AAE1DF82</accession>
<proteinExistence type="predicted"/>
<dbReference type="EMBL" id="JAWDGP010004062">
    <property type="protein sequence ID" value="KAK3768361.1"/>
    <property type="molecule type" value="Genomic_DNA"/>
</dbReference>
<gene>
    <name evidence="4" type="ORF">RRG08_031149</name>
</gene>
<dbReference type="GO" id="GO:0042981">
    <property type="term" value="P:regulation of apoptotic process"/>
    <property type="evidence" value="ECO:0007669"/>
    <property type="project" value="TreeGrafter"/>
</dbReference>
<evidence type="ECO:0000313" key="4">
    <source>
        <dbReference type="EMBL" id="KAK3768361.1"/>
    </source>
</evidence>
<dbReference type="PANTHER" id="PTHR12306:SF15">
    <property type="entry name" value="DNAATION FACTOR-RELATED PROTEIN 1, ISOFORM B-RELATED"/>
    <property type="match status" value="1"/>
</dbReference>
<evidence type="ECO:0000256" key="1">
    <source>
        <dbReference type="ARBA" id="ARBA00022703"/>
    </source>
</evidence>
<name>A0AAE1DF82_9GAST</name>
<keyword evidence="5" id="KW-1185">Reference proteome</keyword>
<dbReference type="Proteomes" id="UP001283361">
    <property type="component" value="Unassembled WGS sequence"/>
</dbReference>
<dbReference type="SMART" id="SM00266">
    <property type="entry name" value="CAD"/>
    <property type="match status" value="1"/>
</dbReference>
<dbReference type="Pfam" id="PF09033">
    <property type="entry name" value="DFF-C"/>
    <property type="match status" value="1"/>
</dbReference>
<protein>
    <recommendedName>
        <fullName evidence="3">CIDE-N domain-containing protein</fullName>
    </recommendedName>
</protein>
<dbReference type="PROSITE" id="PS51135">
    <property type="entry name" value="CIDE_N"/>
    <property type="match status" value="1"/>
</dbReference>
<dbReference type="Gene3D" id="3.10.20.10">
    <property type="match status" value="1"/>
</dbReference>
<feature type="domain" description="CIDE-N" evidence="3">
    <location>
        <begin position="35"/>
        <end position="114"/>
    </location>
</feature>
<sequence length="229" mass="25679">MSGPLAGGQCKHYFKKNSPVSVTGKKRRITRMSDQDRPFKVWNFDRTVKKSLTAGSLADFIQKARLKLGMNESPGTLRVILEADGTEVDDEDYFSFLPLNPTLMLLREGECWELAGAERVGVDETDHGHIETKEKDTTATLISDLRRDLSRIITFSNDQLQQLVDADTLTLAQLIGESERFAKSIQSACQRHLDERAQTTETAGLLKLYHNAHQQVIVGKKRKTSSEDG</sequence>
<organism evidence="4 5">
    <name type="scientific">Elysia crispata</name>
    <name type="common">lettuce slug</name>
    <dbReference type="NCBI Taxonomy" id="231223"/>
    <lineage>
        <taxon>Eukaryota</taxon>
        <taxon>Metazoa</taxon>
        <taxon>Spiralia</taxon>
        <taxon>Lophotrochozoa</taxon>
        <taxon>Mollusca</taxon>
        <taxon>Gastropoda</taxon>
        <taxon>Heterobranchia</taxon>
        <taxon>Euthyneura</taxon>
        <taxon>Panpulmonata</taxon>
        <taxon>Sacoglossa</taxon>
        <taxon>Placobranchoidea</taxon>
        <taxon>Plakobranchidae</taxon>
        <taxon>Elysia</taxon>
    </lineage>
</organism>
<comment type="caution">
    <text evidence="4">The sequence shown here is derived from an EMBL/GenBank/DDBJ whole genome shotgun (WGS) entry which is preliminary data.</text>
</comment>
<reference evidence="4" key="1">
    <citation type="journal article" date="2023" name="G3 (Bethesda)">
        <title>A reference genome for the long-term kleptoplast-retaining sea slug Elysia crispata morphotype clarki.</title>
        <authorList>
            <person name="Eastman K.E."/>
            <person name="Pendleton A.L."/>
            <person name="Shaikh M.A."/>
            <person name="Suttiyut T."/>
            <person name="Ogas R."/>
            <person name="Tomko P."/>
            <person name="Gavelis G."/>
            <person name="Widhalm J.R."/>
            <person name="Wisecaver J.H."/>
        </authorList>
    </citation>
    <scope>NUCLEOTIDE SEQUENCE</scope>
    <source>
        <strain evidence="4">ECLA1</strain>
    </source>
</reference>
<dbReference type="Pfam" id="PF02017">
    <property type="entry name" value="CIDE-N"/>
    <property type="match status" value="1"/>
</dbReference>
<dbReference type="InterPro" id="IPR003508">
    <property type="entry name" value="CIDE-N_dom"/>
</dbReference>
<dbReference type="AlphaFoldDB" id="A0AAE1DF82"/>
<dbReference type="Gene3D" id="1.10.1490.10">
    <property type="entry name" value="C-terminal domain of DFF45/ICAD (DFF-C domain)"/>
    <property type="match status" value="1"/>
</dbReference>
<dbReference type="GO" id="GO:0006915">
    <property type="term" value="P:apoptotic process"/>
    <property type="evidence" value="ECO:0007669"/>
    <property type="project" value="UniProtKB-UniRule"/>
</dbReference>
<evidence type="ECO:0000313" key="5">
    <source>
        <dbReference type="Proteomes" id="UP001283361"/>
    </source>
</evidence>
<evidence type="ECO:0000256" key="2">
    <source>
        <dbReference type="PROSITE-ProRule" id="PRU00447"/>
    </source>
</evidence>
<dbReference type="InterPro" id="IPR015121">
    <property type="entry name" value="DNA_fragmentation_mid_dom"/>
</dbReference>
<keyword evidence="1 2" id="KW-0053">Apoptosis</keyword>
<dbReference type="PANTHER" id="PTHR12306">
    <property type="entry name" value="CELL DEATH ACTIVATOR CIDE"/>
    <property type="match status" value="1"/>
</dbReference>
<evidence type="ECO:0000259" key="3">
    <source>
        <dbReference type="PROSITE" id="PS51135"/>
    </source>
</evidence>
<dbReference type="SUPFAM" id="SSF54277">
    <property type="entry name" value="CAD &amp; PB1 domains"/>
    <property type="match status" value="1"/>
</dbReference>